<dbReference type="EMBL" id="KY684103">
    <property type="protein sequence ID" value="ARF10279.1"/>
    <property type="molecule type" value="Genomic_DNA"/>
</dbReference>
<name>A0A1V0SEX4_9VIRU</name>
<evidence type="ECO:0000313" key="2">
    <source>
        <dbReference type="EMBL" id="ARF10279.1"/>
    </source>
</evidence>
<evidence type="ECO:0000256" key="1">
    <source>
        <dbReference type="SAM" id="Phobius"/>
    </source>
</evidence>
<keyword evidence="1" id="KW-1133">Transmembrane helix</keyword>
<sequence>MLDYLILYKDYKKLNNIVAFATLLLMICILADIFVYFTYDIFLYTLFTNIYVDISCKLCFLLMLFTILLGNILQKKEIFMENKIINILKSNDLSELDITLLPKIYFKNNDLQIIIIDYLKNIKGPLNLKIIKIMQEIDKYNQYFADLNINRIMNPCDFFEIIKQDTYYYNYVKYFKIIINDTKSLNMIREQFIWLNAVIMIIVLCIAFITSLICFDSNIKSNFVEILPTIIGIIMVCSWFIIILAIIIIHKVMKCIKRLCKITLIENSFSEKYLSDTKIIGLLVLLYNINIKCKNDIIENYFKNNFDFFDNETLNNMYNSPFISKKNKDKLYKYFNNLLFSEINKTHKQIKNKTNLQKYRIR</sequence>
<keyword evidence="1" id="KW-0472">Membrane</keyword>
<protein>
    <submittedName>
        <fullName evidence="2">Uncharacterized protein</fullName>
    </submittedName>
</protein>
<feature type="transmembrane region" description="Helical" evidence="1">
    <location>
        <begin position="226"/>
        <end position="249"/>
    </location>
</feature>
<feature type="transmembrane region" description="Helical" evidence="1">
    <location>
        <begin position="17"/>
        <end position="38"/>
    </location>
</feature>
<proteinExistence type="predicted"/>
<feature type="transmembrane region" description="Helical" evidence="1">
    <location>
        <begin position="50"/>
        <end position="73"/>
    </location>
</feature>
<reference evidence="2" key="1">
    <citation type="journal article" date="2017" name="Science">
        <title>Giant viruses with an expanded complement of translation system components.</title>
        <authorList>
            <person name="Schulz F."/>
            <person name="Yutin N."/>
            <person name="Ivanova N.N."/>
            <person name="Ortega D.R."/>
            <person name="Lee T.K."/>
            <person name="Vierheilig J."/>
            <person name="Daims H."/>
            <person name="Horn M."/>
            <person name="Wagner M."/>
            <person name="Jensen G.J."/>
            <person name="Kyrpides N.C."/>
            <person name="Koonin E.V."/>
            <person name="Woyke T."/>
        </authorList>
    </citation>
    <scope>NUCLEOTIDE SEQUENCE</scope>
    <source>
        <strain evidence="2">HKV1</strain>
    </source>
</reference>
<accession>A0A1V0SEX4</accession>
<organism evidence="2">
    <name type="scientific">Hokovirus HKV1</name>
    <dbReference type="NCBI Taxonomy" id="1977638"/>
    <lineage>
        <taxon>Viruses</taxon>
        <taxon>Varidnaviria</taxon>
        <taxon>Bamfordvirae</taxon>
        <taxon>Nucleocytoviricota</taxon>
        <taxon>Megaviricetes</taxon>
        <taxon>Imitervirales</taxon>
        <taxon>Mimiviridae</taxon>
        <taxon>Klosneuvirinae</taxon>
        <taxon>Hokovirus</taxon>
    </lineage>
</organism>
<feature type="transmembrane region" description="Helical" evidence="1">
    <location>
        <begin position="192"/>
        <end position="214"/>
    </location>
</feature>
<gene>
    <name evidence="2" type="ORF">Hokovirus_1_158</name>
</gene>
<keyword evidence="1" id="KW-0812">Transmembrane</keyword>